<evidence type="ECO:0000256" key="5">
    <source>
        <dbReference type="ARBA" id="ARBA00022679"/>
    </source>
</evidence>
<sequence>MGATSTPASAWAAILDAWGGLGYGLPARPPVAGETFFTTGNQGDGMKFFIDSADVGEIRKAHEMGCVDGVTTNPSLLAKVGRNLEETIREICSIVDGPISAECVSLTAPELIKEGQGLAKIHDNVVVKIPMGVEGMKAVKALTADGIRTNVTLCFSANQALLCAKAGATYVSPFVGRLDDISQDGMELIAHILEIYQNYDFTTQVLVASVRNPVHVLQAARLGADVATLPYNVITQLANHPLTDAGIQKFLADWEKVPKQAKPAAK</sequence>
<dbReference type="EC" id="2.2.1.2" evidence="9"/>
<comment type="subcellular location">
    <subcellularLocation>
        <location evidence="1 9">Cytoplasm</location>
    </subcellularLocation>
</comment>
<comment type="pathway">
    <text evidence="2 9">Carbohydrate degradation; pentose phosphate pathway; D-glyceraldehyde 3-phosphate and beta-D-fructose 6-phosphate from D-ribose 5-phosphate and D-xylulose 5-phosphate (non-oxidative stage): step 2/3.</text>
</comment>
<evidence type="ECO:0000256" key="7">
    <source>
        <dbReference type="ARBA" id="ARBA00023270"/>
    </source>
</evidence>
<dbReference type="PANTHER" id="PTHR10683:SF40">
    <property type="entry name" value="FRUCTOSE-6-PHOSPHATE ALDOLASE 1-RELATED"/>
    <property type="match status" value="1"/>
</dbReference>
<accession>A0ABQ6R0K1</accession>
<keyword evidence="5 9" id="KW-0808">Transferase</keyword>
<dbReference type="InterPro" id="IPR018225">
    <property type="entry name" value="Transaldolase_AS"/>
</dbReference>
<dbReference type="Proteomes" id="UP001342631">
    <property type="component" value="Unassembled WGS sequence"/>
</dbReference>
<evidence type="ECO:0000256" key="9">
    <source>
        <dbReference type="HAMAP-Rule" id="MF_00494"/>
    </source>
</evidence>
<dbReference type="HAMAP" id="MF_00494">
    <property type="entry name" value="Transaldolase_3b"/>
    <property type="match status" value="1"/>
</dbReference>
<dbReference type="PANTHER" id="PTHR10683">
    <property type="entry name" value="TRANSALDOLASE"/>
    <property type="match status" value="1"/>
</dbReference>
<keyword evidence="7 9" id="KW-0704">Schiff base</keyword>
<organism evidence="10 11">
    <name type="scientific">Corallococcus caeni</name>
    <dbReference type="NCBI Taxonomy" id="3082388"/>
    <lineage>
        <taxon>Bacteria</taxon>
        <taxon>Pseudomonadati</taxon>
        <taxon>Myxococcota</taxon>
        <taxon>Myxococcia</taxon>
        <taxon>Myxococcales</taxon>
        <taxon>Cystobacterineae</taxon>
        <taxon>Myxococcaceae</taxon>
        <taxon>Corallococcus</taxon>
    </lineage>
</organism>
<reference evidence="10 11" key="1">
    <citation type="journal article" date="2024" name="Arch. Microbiol.">
        <title>Corallococcus caeni sp. nov., a novel myxobacterium isolated from activated sludge.</title>
        <authorList>
            <person name="Tomita S."/>
            <person name="Nakai R."/>
            <person name="Kuroda K."/>
            <person name="Kurashita H."/>
            <person name="Hatamoto M."/>
            <person name="Yamaguchi T."/>
            <person name="Narihiro T."/>
        </authorList>
    </citation>
    <scope>NUCLEOTIDE SEQUENCE [LARGE SCALE GENOMIC DNA]</scope>
    <source>
        <strain evidence="10 11">NO1</strain>
    </source>
</reference>
<comment type="function">
    <text evidence="9">Transaldolase is important for the balance of metabolites in the pentose-phosphate pathway.</text>
</comment>
<evidence type="ECO:0000256" key="4">
    <source>
        <dbReference type="ARBA" id="ARBA00022490"/>
    </source>
</evidence>
<dbReference type="InterPro" id="IPR033919">
    <property type="entry name" value="TSA/FSA_arc/bac"/>
</dbReference>
<keyword evidence="11" id="KW-1185">Reference proteome</keyword>
<evidence type="ECO:0000256" key="8">
    <source>
        <dbReference type="ARBA" id="ARBA00048810"/>
    </source>
</evidence>
<proteinExistence type="inferred from homology"/>
<evidence type="ECO:0000313" key="10">
    <source>
        <dbReference type="EMBL" id="GMU09531.1"/>
    </source>
</evidence>
<comment type="catalytic activity">
    <reaction evidence="8 9">
        <text>D-sedoheptulose 7-phosphate + D-glyceraldehyde 3-phosphate = D-erythrose 4-phosphate + beta-D-fructose 6-phosphate</text>
        <dbReference type="Rhea" id="RHEA:17053"/>
        <dbReference type="ChEBI" id="CHEBI:16897"/>
        <dbReference type="ChEBI" id="CHEBI:57483"/>
        <dbReference type="ChEBI" id="CHEBI:57634"/>
        <dbReference type="ChEBI" id="CHEBI:59776"/>
        <dbReference type="EC" id="2.2.1.2"/>
    </reaction>
</comment>
<dbReference type="Gene3D" id="3.20.20.70">
    <property type="entry name" value="Aldolase class I"/>
    <property type="match status" value="1"/>
</dbReference>
<gene>
    <name evidence="10" type="primary">fsa</name>
    <name evidence="9" type="synonym">tal</name>
    <name evidence="10" type="ORF">ASNO1_57850</name>
</gene>
<dbReference type="InterPro" id="IPR013785">
    <property type="entry name" value="Aldolase_TIM"/>
</dbReference>
<dbReference type="NCBIfam" id="TIGR00875">
    <property type="entry name" value="fsa_talC_mipB"/>
    <property type="match status" value="1"/>
</dbReference>
<dbReference type="SUPFAM" id="SSF51569">
    <property type="entry name" value="Aldolase"/>
    <property type="match status" value="1"/>
</dbReference>
<dbReference type="InterPro" id="IPR001585">
    <property type="entry name" value="TAL/FSA"/>
</dbReference>
<dbReference type="PROSITE" id="PS01054">
    <property type="entry name" value="TRANSALDOLASE_1"/>
    <property type="match status" value="1"/>
</dbReference>
<dbReference type="EMBL" id="BTTX01000006">
    <property type="protein sequence ID" value="GMU09531.1"/>
    <property type="molecule type" value="Genomic_DNA"/>
</dbReference>
<evidence type="ECO:0000256" key="6">
    <source>
        <dbReference type="ARBA" id="ARBA00023126"/>
    </source>
</evidence>
<protein>
    <recommendedName>
        <fullName evidence="9">Probable transaldolase</fullName>
        <ecNumber evidence="9">2.2.1.2</ecNumber>
    </recommendedName>
</protein>
<keyword evidence="6 9" id="KW-0570">Pentose shunt</keyword>
<comment type="similarity">
    <text evidence="3 9">Belongs to the transaldolase family. Type 3B subfamily.</text>
</comment>
<dbReference type="InterPro" id="IPR022999">
    <property type="entry name" value="Transaldolase_3B"/>
</dbReference>
<evidence type="ECO:0000256" key="3">
    <source>
        <dbReference type="ARBA" id="ARBA00005740"/>
    </source>
</evidence>
<evidence type="ECO:0000313" key="11">
    <source>
        <dbReference type="Proteomes" id="UP001342631"/>
    </source>
</evidence>
<keyword evidence="4 9" id="KW-0963">Cytoplasm</keyword>
<evidence type="ECO:0000256" key="2">
    <source>
        <dbReference type="ARBA" id="ARBA00004857"/>
    </source>
</evidence>
<dbReference type="Pfam" id="PF00923">
    <property type="entry name" value="TAL_FSA"/>
    <property type="match status" value="1"/>
</dbReference>
<comment type="caution">
    <text evidence="10">The sequence shown here is derived from an EMBL/GenBank/DDBJ whole genome shotgun (WGS) entry which is preliminary data.</text>
</comment>
<dbReference type="CDD" id="cd00956">
    <property type="entry name" value="Transaldolase_FSA"/>
    <property type="match status" value="1"/>
</dbReference>
<evidence type="ECO:0000256" key="1">
    <source>
        <dbReference type="ARBA" id="ARBA00004496"/>
    </source>
</evidence>
<name>A0ABQ6R0K1_9BACT</name>
<feature type="active site" description="Schiff-base intermediate with substrate" evidence="9">
    <location>
        <position position="128"/>
    </location>
</feature>
<dbReference type="InterPro" id="IPR004731">
    <property type="entry name" value="Transaldolase_3B/F6P_aldolase"/>
</dbReference>